<dbReference type="AlphaFoldDB" id="G4SYH2"/>
<dbReference type="GO" id="GO:0005524">
    <property type="term" value="F:ATP binding"/>
    <property type="evidence" value="ECO:0007669"/>
    <property type="project" value="UniProtKB-KW"/>
</dbReference>
<evidence type="ECO:0000256" key="2">
    <source>
        <dbReference type="ARBA" id="ARBA00022741"/>
    </source>
</evidence>
<protein>
    <submittedName>
        <fullName evidence="5">General secretion pathway protein E (Modular protein)</fullName>
    </submittedName>
</protein>
<dbReference type="CDD" id="cd01129">
    <property type="entry name" value="PulE-GspE-like"/>
    <property type="match status" value="1"/>
</dbReference>
<dbReference type="STRING" id="1091494.MEALZ_0475"/>
<dbReference type="SUPFAM" id="SSF52540">
    <property type="entry name" value="P-loop containing nucleoside triphosphate hydrolases"/>
    <property type="match status" value="1"/>
</dbReference>
<dbReference type="SUPFAM" id="SSF141371">
    <property type="entry name" value="PilZ domain-like"/>
    <property type="match status" value="1"/>
</dbReference>
<dbReference type="RefSeq" id="WP_014146982.1">
    <property type="nucleotide sequence ID" value="NC_016112.1"/>
</dbReference>
<dbReference type="InterPro" id="IPR001482">
    <property type="entry name" value="T2SS/T4SS_dom"/>
</dbReference>
<sequence>MTQLPGFSLKNWQNQAQQSHEELRAQAREPVQDGEAILFTDDVLSLTTAVEDISSGGAGLVLRDEVCAIRENVTLTLTIQSGHQRMTRQAVVRWVRVSGPETRLGIQYIDHICLSPDSHRLDIESVRIDPSCALRIPASIAVRRKLLPFLAMDGVVHVATGSLINAGLTNAVERLVKSPVRLWDVDKSALDKVIHEVYGNALTVKALPVAGAASNDAVDLGDKLLYAAYIRQASDIHIDPGFNGARIRFRVDGQLENYDVVKHGAYTELASRLKVMANLDIAEKRLPQDGRFSHQFVRGGRRVDIRVATLPTKYGERITMRLLALQTGALTLDRLGFIGEHQRIIESFLRRTQGMMILTGPTGSGKTTTLYAAIRMLLESRDLNVITIEDPIEYEIEGVAQCEVDPTSNKVDFAKALRSILRHDPDVVMLGEIRDQETANIAIKAALTGHMVLGTLHTNSAAATVTRLIDMGVEPYLVAAALRLAVAQRLLRRLCKHCRIPRPLTEQEALILGRANLTGARIYDPTGCVYCGNRGYAGRIGLYELLELRADWARDVAQGRGEAQLVENMREAGMHGLIDDAIDKMITGETSFHEVLQVVSSW</sequence>
<feature type="domain" description="Bacterial type II secretion system protein E" evidence="4">
    <location>
        <begin position="421"/>
        <end position="435"/>
    </location>
</feature>
<dbReference type="InterPro" id="IPR009875">
    <property type="entry name" value="PilZ_domain"/>
</dbReference>
<proteinExistence type="inferred from homology"/>
<keyword evidence="6" id="KW-1185">Reference proteome</keyword>
<dbReference type="SUPFAM" id="SSF160246">
    <property type="entry name" value="EspE N-terminal domain-like"/>
    <property type="match status" value="1"/>
</dbReference>
<dbReference type="PROSITE" id="PS00662">
    <property type="entry name" value="T2SP_E"/>
    <property type="match status" value="1"/>
</dbReference>
<dbReference type="PANTHER" id="PTHR30258:SF2">
    <property type="entry name" value="COMG OPERON PROTEIN 1"/>
    <property type="match status" value="1"/>
</dbReference>
<dbReference type="PATRIC" id="fig|271065.3.peg.489"/>
<dbReference type="Pfam" id="PF07238">
    <property type="entry name" value="PilZ"/>
    <property type="match status" value="1"/>
</dbReference>
<dbReference type="SMART" id="SM00382">
    <property type="entry name" value="AAA"/>
    <property type="match status" value="1"/>
</dbReference>
<dbReference type="Pfam" id="PF05157">
    <property type="entry name" value="MshEN"/>
    <property type="match status" value="1"/>
</dbReference>
<evidence type="ECO:0000313" key="5">
    <source>
        <dbReference type="EMBL" id="CCE22173.1"/>
    </source>
</evidence>
<reference evidence="6" key="1">
    <citation type="journal article" date="2012" name="J. Bacteriol.">
        <title>Genome sequence of the haloalkaliphilic methanotrophic bacterium Methylomicrobium alcaliphilum 20Z.</title>
        <authorList>
            <person name="Vuilleumier S."/>
            <person name="Khmelenina V.N."/>
            <person name="Bringel F."/>
            <person name="Reshetnikov A.S."/>
            <person name="Lajus A."/>
            <person name="Mangenot S."/>
            <person name="Rouy Z."/>
            <person name="Op den Camp H.J."/>
            <person name="Jetten M.S."/>
            <person name="Dispirito A.A."/>
            <person name="Dunfield P."/>
            <person name="Klotz M.G."/>
            <person name="Semrau J.D."/>
            <person name="Stein L.Y."/>
            <person name="Barbe V."/>
            <person name="Medigue C."/>
            <person name="Trotsenko Y.A."/>
            <person name="Kalyuzhnaya M.G."/>
        </authorList>
    </citation>
    <scope>NUCLEOTIDE SEQUENCE [LARGE SCALE GENOMIC DNA]</scope>
    <source>
        <strain evidence="6">DSM 19304 / NCIMB 14124 / VKM B-2133 / 20Z</strain>
    </source>
</reference>
<keyword evidence="3" id="KW-0067">ATP-binding</keyword>
<dbReference type="HOGENOM" id="CLU_013446_10_3_6"/>
<dbReference type="GO" id="GO:0016887">
    <property type="term" value="F:ATP hydrolysis activity"/>
    <property type="evidence" value="ECO:0007669"/>
    <property type="project" value="TreeGrafter"/>
</dbReference>
<keyword evidence="2" id="KW-0547">Nucleotide-binding</keyword>
<dbReference type="KEGG" id="mah:MEALZ_0475"/>
<evidence type="ECO:0000259" key="4">
    <source>
        <dbReference type="PROSITE" id="PS00662"/>
    </source>
</evidence>
<dbReference type="Gene3D" id="3.30.450.90">
    <property type="match status" value="1"/>
</dbReference>
<dbReference type="InterPro" id="IPR027417">
    <property type="entry name" value="P-loop_NTPase"/>
</dbReference>
<dbReference type="EMBL" id="FO082060">
    <property type="protein sequence ID" value="CCE22173.1"/>
    <property type="molecule type" value="Genomic_DNA"/>
</dbReference>
<evidence type="ECO:0000313" key="6">
    <source>
        <dbReference type="Proteomes" id="UP000008315"/>
    </source>
</evidence>
<dbReference type="InterPro" id="IPR037257">
    <property type="entry name" value="T2SS_E_N_sf"/>
</dbReference>
<organism evidence="5 6">
    <name type="scientific">Methylotuvimicrobium alcaliphilum (strain DSM 19304 / NCIMB 14124 / VKM B-2133 / 20Z)</name>
    <name type="common">Methylomicrobium alcaliphilum</name>
    <dbReference type="NCBI Taxonomy" id="1091494"/>
    <lineage>
        <taxon>Bacteria</taxon>
        <taxon>Pseudomonadati</taxon>
        <taxon>Pseudomonadota</taxon>
        <taxon>Gammaproteobacteria</taxon>
        <taxon>Methylococcales</taxon>
        <taxon>Methylococcaceae</taxon>
        <taxon>Methylotuvimicrobium</taxon>
    </lineage>
</organism>
<dbReference type="GO" id="GO:0035438">
    <property type="term" value="F:cyclic-di-GMP binding"/>
    <property type="evidence" value="ECO:0007669"/>
    <property type="project" value="InterPro"/>
</dbReference>
<evidence type="ECO:0000256" key="3">
    <source>
        <dbReference type="ARBA" id="ARBA00022840"/>
    </source>
</evidence>
<accession>G4SYH2</accession>
<dbReference type="GO" id="GO:0005886">
    <property type="term" value="C:plasma membrane"/>
    <property type="evidence" value="ECO:0007669"/>
    <property type="project" value="TreeGrafter"/>
</dbReference>
<evidence type="ECO:0000256" key="1">
    <source>
        <dbReference type="ARBA" id="ARBA00006611"/>
    </source>
</evidence>
<dbReference type="Gene3D" id="3.40.50.300">
    <property type="entry name" value="P-loop containing nucleotide triphosphate hydrolases"/>
    <property type="match status" value="1"/>
</dbReference>
<dbReference type="Proteomes" id="UP000008315">
    <property type="component" value="Chromosome"/>
</dbReference>
<dbReference type="Pfam" id="PF00437">
    <property type="entry name" value="T2SSE"/>
    <property type="match status" value="1"/>
</dbReference>
<comment type="similarity">
    <text evidence="1">Belongs to the GSP E family.</text>
</comment>
<name>G4SYH2_META2</name>
<dbReference type="InterPro" id="IPR003593">
    <property type="entry name" value="AAA+_ATPase"/>
</dbReference>
<dbReference type="PANTHER" id="PTHR30258">
    <property type="entry name" value="TYPE II SECRETION SYSTEM PROTEIN GSPE-RELATED"/>
    <property type="match status" value="1"/>
</dbReference>
<gene>
    <name evidence="5" type="ordered locus">MEALZ_0475</name>
</gene>
<dbReference type="InterPro" id="IPR007831">
    <property type="entry name" value="T2SS_GspE_N"/>
</dbReference>